<dbReference type="EMBL" id="CP126446">
    <property type="protein sequence ID" value="WIF99015.1"/>
    <property type="molecule type" value="Genomic_DNA"/>
</dbReference>
<organism evidence="2 3">
    <name type="scientific">Pontibacillus chungwhensis</name>
    <dbReference type="NCBI Taxonomy" id="265426"/>
    <lineage>
        <taxon>Bacteria</taxon>
        <taxon>Bacillati</taxon>
        <taxon>Bacillota</taxon>
        <taxon>Bacilli</taxon>
        <taxon>Bacillales</taxon>
        <taxon>Bacillaceae</taxon>
        <taxon>Pontibacillus</taxon>
    </lineage>
</organism>
<protein>
    <recommendedName>
        <fullName evidence="4">DUF3899 domain-containing protein</fullName>
    </recommendedName>
</protein>
<accession>A0ABY8UZB4</accession>
<keyword evidence="1" id="KW-0472">Membrane</keyword>
<proteinExistence type="predicted"/>
<keyword evidence="1" id="KW-1133">Transmembrane helix</keyword>
<feature type="transmembrane region" description="Helical" evidence="1">
    <location>
        <begin position="9"/>
        <end position="26"/>
    </location>
</feature>
<dbReference type="RefSeq" id="WP_231418410.1">
    <property type="nucleotide sequence ID" value="NZ_CP126446.1"/>
</dbReference>
<reference evidence="2 3" key="1">
    <citation type="submission" date="2023-05" db="EMBL/GenBank/DDBJ databases">
        <title>Comparative genomics reveals the evidence of polycyclic aromatic hydrocarbons degradation in moderately halophilic genus Pontibacillus.</title>
        <authorList>
            <person name="Yang H."/>
            <person name="Qian Z."/>
        </authorList>
    </citation>
    <scope>NUCLEOTIDE SEQUENCE [LARGE SCALE GENOMIC DNA]</scope>
    <source>
        <strain evidence="3">HN14</strain>
    </source>
</reference>
<keyword evidence="1" id="KW-0812">Transmembrane</keyword>
<evidence type="ECO:0000313" key="3">
    <source>
        <dbReference type="Proteomes" id="UP001236652"/>
    </source>
</evidence>
<gene>
    <name evidence="2" type="ORF">QNI29_05000</name>
</gene>
<evidence type="ECO:0000313" key="2">
    <source>
        <dbReference type="EMBL" id="WIF99015.1"/>
    </source>
</evidence>
<evidence type="ECO:0008006" key="4">
    <source>
        <dbReference type="Google" id="ProtNLM"/>
    </source>
</evidence>
<name>A0ABY8UZB4_9BACI</name>
<sequence>MTSLIQRKWFLLAFNVVLTLIIWGFFAPERNLFQLINVLFYISFFYIVVGTILILVRGRLFISLFHKEQDQTKASSSTPLSDIMIRAVLFQGVLLAAVMVVSLVIYY</sequence>
<evidence type="ECO:0000256" key="1">
    <source>
        <dbReference type="SAM" id="Phobius"/>
    </source>
</evidence>
<feature type="transmembrane region" description="Helical" evidence="1">
    <location>
        <begin position="83"/>
        <end position="106"/>
    </location>
</feature>
<dbReference type="Proteomes" id="UP001236652">
    <property type="component" value="Chromosome"/>
</dbReference>
<feature type="transmembrane region" description="Helical" evidence="1">
    <location>
        <begin position="38"/>
        <end position="62"/>
    </location>
</feature>
<keyword evidence="3" id="KW-1185">Reference proteome</keyword>